<keyword evidence="2" id="KW-1185">Reference proteome</keyword>
<comment type="caution">
    <text evidence="1">The sequence shown here is derived from an EMBL/GenBank/DDBJ whole genome shotgun (WGS) entry which is preliminary data.</text>
</comment>
<organism evidence="1 2">
    <name type="scientific">Dermacentor silvarum</name>
    <name type="common">Tick</name>
    <dbReference type="NCBI Taxonomy" id="543639"/>
    <lineage>
        <taxon>Eukaryota</taxon>
        <taxon>Metazoa</taxon>
        <taxon>Ecdysozoa</taxon>
        <taxon>Arthropoda</taxon>
        <taxon>Chelicerata</taxon>
        <taxon>Arachnida</taxon>
        <taxon>Acari</taxon>
        <taxon>Parasitiformes</taxon>
        <taxon>Ixodida</taxon>
        <taxon>Ixodoidea</taxon>
        <taxon>Ixodidae</taxon>
        <taxon>Rhipicephalinae</taxon>
        <taxon>Dermacentor</taxon>
    </lineage>
</organism>
<evidence type="ECO:0000313" key="1">
    <source>
        <dbReference type="EMBL" id="KAH7974300.1"/>
    </source>
</evidence>
<proteinExistence type="predicted"/>
<reference evidence="1" key="1">
    <citation type="submission" date="2020-05" db="EMBL/GenBank/DDBJ databases">
        <title>Large-scale comparative analyses of tick genomes elucidate their genetic diversity and vector capacities.</title>
        <authorList>
            <person name="Jia N."/>
            <person name="Wang J."/>
            <person name="Shi W."/>
            <person name="Du L."/>
            <person name="Sun Y."/>
            <person name="Zhan W."/>
            <person name="Jiang J."/>
            <person name="Wang Q."/>
            <person name="Zhang B."/>
            <person name="Ji P."/>
            <person name="Sakyi L.B."/>
            <person name="Cui X."/>
            <person name="Yuan T."/>
            <person name="Jiang B."/>
            <person name="Yang W."/>
            <person name="Lam T.T.-Y."/>
            <person name="Chang Q."/>
            <person name="Ding S."/>
            <person name="Wang X."/>
            <person name="Zhu J."/>
            <person name="Ruan X."/>
            <person name="Zhao L."/>
            <person name="Wei J."/>
            <person name="Que T."/>
            <person name="Du C."/>
            <person name="Cheng J."/>
            <person name="Dai P."/>
            <person name="Han X."/>
            <person name="Huang E."/>
            <person name="Gao Y."/>
            <person name="Liu J."/>
            <person name="Shao H."/>
            <person name="Ye R."/>
            <person name="Li L."/>
            <person name="Wei W."/>
            <person name="Wang X."/>
            <person name="Wang C."/>
            <person name="Yang T."/>
            <person name="Huo Q."/>
            <person name="Li W."/>
            <person name="Guo W."/>
            <person name="Chen H."/>
            <person name="Zhou L."/>
            <person name="Ni X."/>
            <person name="Tian J."/>
            <person name="Zhou Y."/>
            <person name="Sheng Y."/>
            <person name="Liu T."/>
            <person name="Pan Y."/>
            <person name="Xia L."/>
            <person name="Li J."/>
            <person name="Zhao F."/>
            <person name="Cao W."/>
        </authorList>
    </citation>
    <scope>NUCLEOTIDE SEQUENCE</scope>
    <source>
        <strain evidence="1">Dsil-2018</strain>
    </source>
</reference>
<evidence type="ECO:0000313" key="2">
    <source>
        <dbReference type="Proteomes" id="UP000821865"/>
    </source>
</evidence>
<accession>A0ACB8DPB8</accession>
<name>A0ACB8DPB8_DERSI</name>
<protein>
    <submittedName>
        <fullName evidence="1">Uncharacterized protein</fullName>
    </submittedName>
</protein>
<sequence>MLWMYNRNKVLTEWNGSWWKARVLTVDSILVEVLCKADNHTKWIYRGSTRFAPLNLEVQNTAAAGGCMPRHNLVPVTDEQHVEDEPAKGSDGINSREDSAKVSACKSTTHDHKVGEEDDATECTWYATLRLAPESCI</sequence>
<dbReference type="Proteomes" id="UP000821865">
    <property type="component" value="Chromosome 10"/>
</dbReference>
<gene>
    <name evidence="1" type="ORF">HPB49_013829</name>
</gene>
<dbReference type="EMBL" id="CM023479">
    <property type="protein sequence ID" value="KAH7974300.1"/>
    <property type="molecule type" value="Genomic_DNA"/>
</dbReference>